<dbReference type="EMBL" id="PEDL01000024">
    <property type="protein sequence ID" value="PHV69564.1"/>
    <property type="molecule type" value="Genomic_DNA"/>
</dbReference>
<protein>
    <submittedName>
        <fullName evidence="1">Phage repressor protein/antirepressor Ant</fullName>
    </submittedName>
</protein>
<comment type="caution">
    <text evidence="1">The sequence shown here is derived from an EMBL/GenBank/DDBJ whole genome shotgun (WGS) entry which is preliminary data.</text>
</comment>
<organism evidence="1 2">
    <name type="scientific">Sporanaerobium hydrogeniformans</name>
    <dbReference type="NCBI Taxonomy" id="3072179"/>
    <lineage>
        <taxon>Bacteria</taxon>
        <taxon>Bacillati</taxon>
        <taxon>Bacillota</taxon>
        <taxon>Clostridia</taxon>
        <taxon>Lachnospirales</taxon>
        <taxon>Lachnospiraceae</taxon>
        <taxon>Sporanaerobium</taxon>
    </lineage>
</organism>
<evidence type="ECO:0000313" key="2">
    <source>
        <dbReference type="Proteomes" id="UP000224460"/>
    </source>
</evidence>
<accession>A0AC61D7T2</accession>
<keyword evidence="2" id="KW-1185">Reference proteome</keyword>
<name>A0AC61D7T2_9FIRM</name>
<gene>
    <name evidence="1" type="ORF">CS063_15065</name>
</gene>
<dbReference type="Proteomes" id="UP000224460">
    <property type="component" value="Unassembled WGS sequence"/>
</dbReference>
<proteinExistence type="predicted"/>
<evidence type="ECO:0000313" key="1">
    <source>
        <dbReference type="EMBL" id="PHV69564.1"/>
    </source>
</evidence>
<reference evidence="1" key="1">
    <citation type="submission" date="2017-10" db="EMBL/GenBank/DDBJ databases">
        <title>Genome sequence of cellulolytic Lachnospiraceae bacterium XHS1971 isolated from hotspring sediment.</title>
        <authorList>
            <person name="Vasudevan G."/>
            <person name="Joshi A.J."/>
            <person name="Hivarkar S."/>
            <person name="Lanjekar V.B."/>
            <person name="Dhakephalkar P.K."/>
            <person name="Dagar S."/>
        </authorList>
    </citation>
    <scope>NUCLEOTIDE SEQUENCE</scope>
    <source>
        <strain evidence="1">XHS1971</strain>
    </source>
</reference>
<sequence>MNQGMVKVFQNDKFGNIRVILIGGKEHFVANDVAISLGYSNPTDAILRHCVNIVKHDVENSRGQLRETNVINEGDVYRLITHSKLPSAEQFERWVFEEVLPSIRKNGTYMTDEMIEKVLTDPDLIIKLATQLKEERAARVKAEQQIKADKPKVIFADAVSVSDTTILIGDLAKLIKQNGVDIGAKRLFFWLRENGYLIKRVGADYNSPTQKSMELGLFEVKETSITHADGHVSISKTTKVTGKGQQYFINKFLNDRK</sequence>